<dbReference type="Proteomes" id="UP001054945">
    <property type="component" value="Unassembled WGS sequence"/>
</dbReference>
<accession>A0AAV4TWF7</accession>
<reference evidence="1 2" key="1">
    <citation type="submission" date="2021-06" db="EMBL/GenBank/DDBJ databases">
        <title>Caerostris extrusa draft genome.</title>
        <authorList>
            <person name="Kono N."/>
            <person name="Arakawa K."/>
        </authorList>
    </citation>
    <scope>NUCLEOTIDE SEQUENCE [LARGE SCALE GENOMIC DNA]</scope>
</reference>
<comment type="caution">
    <text evidence="1">The sequence shown here is derived from an EMBL/GenBank/DDBJ whole genome shotgun (WGS) entry which is preliminary data.</text>
</comment>
<proteinExistence type="predicted"/>
<keyword evidence="2" id="KW-1185">Reference proteome</keyword>
<gene>
    <name evidence="1" type="ORF">CEXT_604251</name>
</gene>
<dbReference type="EMBL" id="BPLR01011818">
    <property type="protein sequence ID" value="GIY49310.1"/>
    <property type="molecule type" value="Genomic_DNA"/>
</dbReference>
<evidence type="ECO:0000313" key="2">
    <source>
        <dbReference type="Proteomes" id="UP001054945"/>
    </source>
</evidence>
<dbReference type="AlphaFoldDB" id="A0AAV4TWF7"/>
<organism evidence="1 2">
    <name type="scientific">Caerostris extrusa</name>
    <name type="common">Bark spider</name>
    <name type="synonym">Caerostris bankana</name>
    <dbReference type="NCBI Taxonomy" id="172846"/>
    <lineage>
        <taxon>Eukaryota</taxon>
        <taxon>Metazoa</taxon>
        <taxon>Ecdysozoa</taxon>
        <taxon>Arthropoda</taxon>
        <taxon>Chelicerata</taxon>
        <taxon>Arachnida</taxon>
        <taxon>Araneae</taxon>
        <taxon>Araneomorphae</taxon>
        <taxon>Entelegynae</taxon>
        <taxon>Araneoidea</taxon>
        <taxon>Araneidae</taxon>
        <taxon>Caerostris</taxon>
    </lineage>
</organism>
<protein>
    <submittedName>
        <fullName evidence="1">Uncharacterized protein</fullName>
    </submittedName>
</protein>
<evidence type="ECO:0000313" key="1">
    <source>
        <dbReference type="EMBL" id="GIY49310.1"/>
    </source>
</evidence>
<name>A0AAV4TWF7_CAEEX</name>
<sequence>MKRGHYFVKKAKFAKGKSFHPTCLKQYLHIVRPEVIAALQLHHRVKEIVNQRNWQILEKGIRFLPSATPKINGHIMEANIPQWLYYNLLFVI</sequence>